<gene>
    <name evidence="2" type="ORF">E5R92_07090</name>
</gene>
<dbReference type="Proteomes" id="UP000501094">
    <property type="component" value="Chromosome"/>
</dbReference>
<evidence type="ECO:0000256" key="1">
    <source>
        <dbReference type="SAM" id="Coils"/>
    </source>
</evidence>
<dbReference type="RefSeq" id="WP_168607399.1">
    <property type="nucleotide sequence ID" value="NZ_CP038852.1"/>
</dbReference>
<sequence length="86" mass="10135">MSKLANNLKDTIILHTKHQNIIAALNQKIEKLEKDNAEMANIEKQHQYMNGELHKSITNKDKEIFQLKKDNEIFKEHLQAELLKKK</sequence>
<dbReference type="KEGG" id="peg:E5R92_07090"/>
<keyword evidence="3" id="KW-1185">Reference proteome</keyword>
<reference evidence="2 3" key="1">
    <citation type="journal article" date="2020" name="Nat. Microbiol.">
        <title>Lysogenic host-virus interactions in SAR11 marine bacteria.</title>
        <authorList>
            <person name="Morris R.M."/>
            <person name="Cain K.R."/>
            <person name="Hvorecny K.L."/>
            <person name="Kollman J.M."/>
        </authorList>
    </citation>
    <scope>NUCLEOTIDE SEQUENCE [LARGE SCALE GENOMIC DNA]</scope>
    <source>
        <strain evidence="2 3">NP1</strain>
    </source>
</reference>
<feature type="coiled-coil region" evidence="1">
    <location>
        <begin position="15"/>
        <end position="45"/>
    </location>
</feature>
<dbReference type="AlphaFoldDB" id="A0A6H1Q3Y2"/>
<proteinExistence type="predicted"/>
<keyword evidence="1" id="KW-0175">Coiled coil</keyword>
<protein>
    <submittedName>
        <fullName evidence="2">Uncharacterized protein</fullName>
    </submittedName>
</protein>
<name>A0A6H1Q3Y2_9PROT</name>
<evidence type="ECO:0000313" key="3">
    <source>
        <dbReference type="Proteomes" id="UP000501094"/>
    </source>
</evidence>
<dbReference type="EMBL" id="CP038852">
    <property type="protein sequence ID" value="QIZ21544.1"/>
    <property type="molecule type" value="Genomic_DNA"/>
</dbReference>
<accession>A0A6H1Q3Y2</accession>
<organism evidence="2 3">
    <name type="scientific">Candidatus Pelagibacter giovannonii</name>
    <dbReference type="NCBI Taxonomy" id="2563896"/>
    <lineage>
        <taxon>Bacteria</taxon>
        <taxon>Pseudomonadati</taxon>
        <taxon>Pseudomonadota</taxon>
        <taxon>Alphaproteobacteria</taxon>
        <taxon>Candidatus Pelagibacterales</taxon>
        <taxon>Candidatus Pelagibacteraceae</taxon>
        <taxon>Candidatus Pelagibacter</taxon>
    </lineage>
</organism>
<evidence type="ECO:0000313" key="2">
    <source>
        <dbReference type="EMBL" id="QIZ21544.1"/>
    </source>
</evidence>